<sequence>MIHRIVIDTNIYISAIFWGGKPREVVDLGRSEKVLIFTSLEIQTEIHRKLRTKFGLSEDETAQILLDFSTFTNLITTHEKISIINDDPDDNKFIECAVSSKAHFIVTGDKRLLNLDMYKEIKILKAADFLSIMSMP</sequence>
<dbReference type="InterPro" id="IPR002716">
    <property type="entry name" value="PIN_dom"/>
</dbReference>
<evidence type="ECO:0000313" key="3">
    <source>
        <dbReference type="Proteomes" id="UP000014216"/>
    </source>
</evidence>
<proteinExistence type="predicted"/>
<dbReference type="NCBIfam" id="TIGR00305">
    <property type="entry name" value="putative toxin-antitoxin system toxin component, PIN family"/>
    <property type="match status" value="1"/>
</dbReference>
<keyword evidence="3" id="KW-1185">Reference proteome</keyword>
<feature type="domain" description="PIN" evidence="1">
    <location>
        <begin position="3"/>
        <end position="114"/>
    </location>
</feature>
<evidence type="ECO:0000313" key="2">
    <source>
        <dbReference type="EMBL" id="EMS77164.1"/>
    </source>
</evidence>
<dbReference type="PANTHER" id="PTHR34610:SF3">
    <property type="entry name" value="SSL7007 PROTEIN"/>
    <property type="match status" value="1"/>
</dbReference>
<dbReference type="InterPro" id="IPR002850">
    <property type="entry name" value="PIN_toxin-like"/>
</dbReference>
<dbReference type="SMART" id="SM00670">
    <property type="entry name" value="PINc"/>
    <property type="match status" value="1"/>
</dbReference>
<dbReference type="PANTHER" id="PTHR34610">
    <property type="entry name" value="SSL7007 PROTEIN"/>
    <property type="match status" value="1"/>
</dbReference>
<accession>S0FVJ7</accession>
<dbReference type="Pfam" id="PF13470">
    <property type="entry name" value="PIN_3"/>
    <property type="match status" value="1"/>
</dbReference>
<gene>
    <name evidence="2" type="ORF">Dpo_25c00030</name>
</gene>
<dbReference type="SUPFAM" id="SSF88723">
    <property type="entry name" value="PIN domain-like"/>
    <property type="match status" value="1"/>
</dbReference>
<name>S0FVJ7_9BACT</name>
<evidence type="ECO:0000259" key="1">
    <source>
        <dbReference type="SMART" id="SM00670"/>
    </source>
</evidence>
<organism evidence="2 3">
    <name type="scientific">Desulfotignum phosphitoxidans DSM 13687</name>
    <dbReference type="NCBI Taxonomy" id="1286635"/>
    <lineage>
        <taxon>Bacteria</taxon>
        <taxon>Pseudomonadati</taxon>
        <taxon>Thermodesulfobacteriota</taxon>
        <taxon>Desulfobacteria</taxon>
        <taxon>Desulfobacterales</taxon>
        <taxon>Desulfobacteraceae</taxon>
        <taxon>Desulfotignum</taxon>
    </lineage>
</organism>
<dbReference type="RefSeq" id="WP_006968842.1">
    <property type="nucleotide sequence ID" value="NZ_APJX01000024.1"/>
</dbReference>
<dbReference type="OrthoDB" id="9798108at2"/>
<dbReference type="AlphaFoldDB" id="S0FVJ7"/>
<dbReference type="Proteomes" id="UP000014216">
    <property type="component" value="Unassembled WGS sequence"/>
</dbReference>
<dbReference type="EMBL" id="APJX01000024">
    <property type="protein sequence ID" value="EMS77164.1"/>
    <property type="molecule type" value="Genomic_DNA"/>
</dbReference>
<protein>
    <submittedName>
        <fullName evidence="2">PIN domain-containing protein</fullName>
    </submittedName>
</protein>
<comment type="caution">
    <text evidence="2">The sequence shown here is derived from an EMBL/GenBank/DDBJ whole genome shotgun (WGS) entry which is preliminary data.</text>
</comment>
<reference evidence="2 3" key="1">
    <citation type="journal article" date="2013" name="Genome Announc.">
        <title>Draft Genome Sequence of Desulfotignum phosphitoxidans DSM 13687 Strain FiPS-3.</title>
        <authorList>
            <person name="Poehlein A."/>
            <person name="Daniel R."/>
            <person name="Simeonova D.D."/>
        </authorList>
    </citation>
    <scope>NUCLEOTIDE SEQUENCE [LARGE SCALE GENOMIC DNA]</scope>
    <source>
        <strain evidence="2 3">DSM 13687</strain>
    </source>
</reference>
<dbReference type="InterPro" id="IPR029060">
    <property type="entry name" value="PIN-like_dom_sf"/>
</dbReference>